<keyword evidence="8" id="KW-1278">Translocase</keyword>
<evidence type="ECO:0000256" key="12">
    <source>
        <dbReference type="ARBA" id="ARBA00039050"/>
    </source>
</evidence>
<accession>A0ABP7B5C2</accession>
<proteinExistence type="inferred from homology"/>
<dbReference type="EMBL" id="BAAAZP010000013">
    <property type="protein sequence ID" value="GAA3648577.1"/>
    <property type="molecule type" value="Genomic_DNA"/>
</dbReference>
<evidence type="ECO:0000256" key="14">
    <source>
        <dbReference type="ARBA" id="ARBA00047640"/>
    </source>
</evidence>
<dbReference type="PANTHER" id="PTHR43776">
    <property type="entry name" value="TRANSPORT ATP-BINDING PROTEIN"/>
    <property type="match status" value="1"/>
</dbReference>
<evidence type="ECO:0000256" key="1">
    <source>
        <dbReference type="ARBA" id="ARBA00004533"/>
    </source>
</evidence>
<reference evidence="17" key="1">
    <citation type="journal article" date="2019" name="Int. J. Syst. Evol. Microbiol.">
        <title>The Global Catalogue of Microorganisms (GCM) 10K type strain sequencing project: providing services to taxonomists for standard genome sequencing and annotation.</title>
        <authorList>
            <consortium name="The Broad Institute Genomics Platform"/>
            <consortium name="The Broad Institute Genome Sequencing Center for Infectious Disease"/>
            <person name="Wu L."/>
            <person name="Ma J."/>
        </authorList>
    </citation>
    <scope>NUCLEOTIDE SEQUENCE [LARGE SCALE GENOMIC DNA]</scope>
    <source>
        <strain evidence="17">JCM 16904</strain>
    </source>
</reference>
<comment type="subcellular location">
    <subcellularLocation>
        <location evidence="1">Cell inner membrane</location>
    </subcellularLocation>
</comment>
<comment type="subunit">
    <text evidence="2">The complex is composed of two ATP-binding proteins (GsiA), two transmembrane proteins (GsiC and GsiD) and a solute-binding protein (GsiB).</text>
</comment>
<comment type="catalytic activity">
    <reaction evidence="14">
        <text>glutathione(out) + ATP + H2O = glutathione(in) + ADP + phosphate + H(+)</text>
        <dbReference type="Rhea" id="RHEA:29791"/>
        <dbReference type="ChEBI" id="CHEBI:15377"/>
        <dbReference type="ChEBI" id="CHEBI:15378"/>
        <dbReference type="ChEBI" id="CHEBI:30616"/>
        <dbReference type="ChEBI" id="CHEBI:43474"/>
        <dbReference type="ChEBI" id="CHEBI:57925"/>
        <dbReference type="ChEBI" id="CHEBI:456216"/>
        <dbReference type="EC" id="7.4.2.10"/>
    </reaction>
</comment>
<keyword evidence="7" id="KW-0067">ATP-binding</keyword>
<evidence type="ECO:0000313" key="16">
    <source>
        <dbReference type="EMBL" id="GAA3648577.1"/>
    </source>
</evidence>
<comment type="caution">
    <text evidence="16">The sequence shown here is derived from an EMBL/GenBank/DDBJ whole genome shotgun (WGS) entry which is preliminary data.</text>
</comment>
<evidence type="ECO:0000256" key="8">
    <source>
        <dbReference type="ARBA" id="ARBA00022967"/>
    </source>
</evidence>
<dbReference type="Pfam" id="PF00005">
    <property type="entry name" value="ABC_tran"/>
    <property type="match status" value="1"/>
</dbReference>
<dbReference type="SMART" id="SM00382">
    <property type="entry name" value="AAA"/>
    <property type="match status" value="1"/>
</dbReference>
<dbReference type="InterPro" id="IPR050319">
    <property type="entry name" value="ABC_transp_ATP-bind"/>
</dbReference>
<dbReference type="PANTHER" id="PTHR43776:SF15">
    <property type="entry name" value="GLUTATHIONE IMPORT ATP-BINDING PROTEIN GSIA"/>
    <property type="match status" value="1"/>
</dbReference>
<keyword evidence="6" id="KW-0547">Nucleotide-binding</keyword>
<dbReference type="InterPro" id="IPR027417">
    <property type="entry name" value="P-loop_NTPase"/>
</dbReference>
<evidence type="ECO:0000313" key="17">
    <source>
        <dbReference type="Proteomes" id="UP001500902"/>
    </source>
</evidence>
<dbReference type="InterPro" id="IPR003439">
    <property type="entry name" value="ABC_transporter-like_ATP-bd"/>
</dbReference>
<evidence type="ECO:0000256" key="13">
    <source>
        <dbReference type="ARBA" id="ARBA00041187"/>
    </source>
</evidence>
<dbReference type="PROSITE" id="PS50893">
    <property type="entry name" value="ABC_TRANSPORTER_2"/>
    <property type="match status" value="1"/>
</dbReference>
<keyword evidence="9" id="KW-0472">Membrane</keyword>
<protein>
    <recommendedName>
        <fullName evidence="13">Glutathione import ATP-binding protein GsiA</fullName>
        <ecNumber evidence="12">7.4.2.10</ecNumber>
    </recommendedName>
</protein>
<dbReference type="SUPFAM" id="SSF52540">
    <property type="entry name" value="P-loop containing nucleoside triphosphate hydrolases"/>
    <property type="match status" value="1"/>
</dbReference>
<dbReference type="Proteomes" id="UP001500902">
    <property type="component" value="Unassembled WGS sequence"/>
</dbReference>
<evidence type="ECO:0000256" key="5">
    <source>
        <dbReference type="ARBA" id="ARBA00022519"/>
    </source>
</evidence>
<evidence type="ECO:0000256" key="3">
    <source>
        <dbReference type="ARBA" id="ARBA00022448"/>
    </source>
</evidence>
<keyword evidence="3" id="KW-0813">Transport</keyword>
<evidence type="ECO:0000256" key="10">
    <source>
        <dbReference type="ARBA" id="ARBA00037530"/>
    </source>
</evidence>
<name>A0ABP7B5C2_9ACTN</name>
<keyword evidence="5" id="KW-0997">Cell inner membrane</keyword>
<dbReference type="CDD" id="cd03257">
    <property type="entry name" value="ABC_NikE_OppD_transporters"/>
    <property type="match status" value="1"/>
</dbReference>
<organism evidence="16 17">
    <name type="scientific">Nonomuraea antimicrobica</name>
    <dbReference type="NCBI Taxonomy" id="561173"/>
    <lineage>
        <taxon>Bacteria</taxon>
        <taxon>Bacillati</taxon>
        <taxon>Actinomycetota</taxon>
        <taxon>Actinomycetes</taxon>
        <taxon>Streptosporangiales</taxon>
        <taxon>Streptosporangiaceae</taxon>
        <taxon>Nonomuraea</taxon>
    </lineage>
</organism>
<comment type="function">
    <text evidence="10">Part of the ABC transporter complex GsiABCD involved in glutathione import. Responsible for energy coupling to the transport system.</text>
</comment>
<keyword evidence="4" id="KW-1003">Cell membrane</keyword>
<feature type="domain" description="ABC transporter" evidence="15">
    <location>
        <begin position="21"/>
        <end position="260"/>
    </location>
</feature>
<comment type="similarity">
    <text evidence="11">Belongs to the ABC transporter superfamily. Glutathione importer (TC 3.A.1.5.11) family.</text>
</comment>
<dbReference type="EC" id="7.4.2.10" evidence="12"/>
<evidence type="ECO:0000256" key="7">
    <source>
        <dbReference type="ARBA" id="ARBA00022840"/>
    </source>
</evidence>
<evidence type="ECO:0000256" key="2">
    <source>
        <dbReference type="ARBA" id="ARBA00011469"/>
    </source>
</evidence>
<dbReference type="Gene3D" id="3.40.50.300">
    <property type="entry name" value="P-loop containing nucleotide triphosphate hydrolases"/>
    <property type="match status" value="1"/>
</dbReference>
<sequence length="267" mass="28351">MTTPPRPTPPLPSQPPSSALLSATGLCKRYPNGVAAVDDVSLYLRKGEILGLVGESGSGKSTTAKMILRLLRPDAGQVIFAGRDLATVRGAELRALRARLQLVPQSPQTSLNPRLTIGQAIAFNLRAHGCPRAAVPARVAALLDRVGVPPGDAGRYPHEMSGGQVQRVALARALSTDPELIVCDEAVSALDKSIQAQVLNLLAALQRDTGVAVLFISHDLAVVEHIADRVAVMRHGRVVEEGDVHQVWTAPHDPYTRELLSSIPPLG</sequence>
<evidence type="ECO:0000256" key="11">
    <source>
        <dbReference type="ARBA" id="ARBA00038416"/>
    </source>
</evidence>
<gene>
    <name evidence="16" type="ORF">GCM10022224_009140</name>
</gene>
<keyword evidence="17" id="KW-1185">Reference proteome</keyword>
<evidence type="ECO:0000256" key="6">
    <source>
        <dbReference type="ARBA" id="ARBA00022741"/>
    </source>
</evidence>
<evidence type="ECO:0000256" key="4">
    <source>
        <dbReference type="ARBA" id="ARBA00022475"/>
    </source>
</evidence>
<dbReference type="InterPro" id="IPR003593">
    <property type="entry name" value="AAA+_ATPase"/>
</dbReference>
<evidence type="ECO:0000259" key="15">
    <source>
        <dbReference type="PROSITE" id="PS50893"/>
    </source>
</evidence>
<evidence type="ECO:0000256" key="9">
    <source>
        <dbReference type="ARBA" id="ARBA00023136"/>
    </source>
</evidence>
<dbReference type="RefSeq" id="WP_344873279.1">
    <property type="nucleotide sequence ID" value="NZ_BAAAZP010000013.1"/>
</dbReference>